<evidence type="ECO:0000256" key="1">
    <source>
        <dbReference type="SAM" id="Phobius"/>
    </source>
</evidence>
<evidence type="ECO:0000313" key="3">
    <source>
        <dbReference type="EMBL" id="OGC44987.1"/>
    </source>
</evidence>
<dbReference type="EMBL" id="MEUW01000001">
    <property type="protein sequence ID" value="OGC44987.1"/>
    <property type="molecule type" value="Genomic_DNA"/>
</dbReference>
<dbReference type="SMART" id="SM00849">
    <property type="entry name" value="Lactamase_B"/>
    <property type="match status" value="1"/>
</dbReference>
<dbReference type="SUPFAM" id="SSF56281">
    <property type="entry name" value="Metallo-hydrolase/oxidoreductase"/>
    <property type="match status" value="1"/>
</dbReference>
<comment type="caution">
    <text evidence="3">The sequence shown here is derived from an EMBL/GenBank/DDBJ whole genome shotgun (WGS) entry which is preliminary data.</text>
</comment>
<dbReference type="Gene3D" id="3.60.15.10">
    <property type="entry name" value="Ribonuclease Z/Hydroxyacylglutathione hydrolase-like"/>
    <property type="match status" value="1"/>
</dbReference>
<feature type="transmembrane region" description="Helical" evidence="1">
    <location>
        <begin position="12"/>
        <end position="31"/>
    </location>
</feature>
<dbReference type="STRING" id="1802613.A2V54_02720"/>
<gene>
    <name evidence="3" type="ORF">A2V54_02720</name>
</gene>
<proteinExistence type="predicted"/>
<keyword evidence="1" id="KW-0472">Membrane</keyword>
<dbReference type="PANTHER" id="PTHR30619">
    <property type="entry name" value="DNA INTERNALIZATION/COMPETENCE PROTEIN COMEC/REC2"/>
    <property type="match status" value="1"/>
</dbReference>
<dbReference type="InterPro" id="IPR052159">
    <property type="entry name" value="Competence_DNA_uptake"/>
</dbReference>
<feature type="domain" description="Metallo-beta-lactamase" evidence="2">
    <location>
        <begin position="54"/>
        <end position="245"/>
    </location>
</feature>
<dbReference type="AlphaFoldDB" id="A0A1F4UJ83"/>
<dbReference type="InterPro" id="IPR001279">
    <property type="entry name" value="Metallo-B-lactamas"/>
</dbReference>
<dbReference type="Pfam" id="PF00753">
    <property type="entry name" value="Lactamase_B"/>
    <property type="match status" value="1"/>
</dbReference>
<evidence type="ECO:0000259" key="2">
    <source>
        <dbReference type="SMART" id="SM00849"/>
    </source>
</evidence>
<evidence type="ECO:0000313" key="4">
    <source>
        <dbReference type="Proteomes" id="UP000176583"/>
    </source>
</evidence>
<dbReference type="InterPro" id="IPR035681">
    <property type="entry name" value="ComA-like_MBL"/>
</dbReference>
<reference evidence="3 4" key="1">
    <citation type="journal article" date="2016" name="Nat. Commun.">
        <title>Thousands of microbial genomes shed light on interconnected biogeochemical processes in an aquifer system.</title>
        <authorList>
            <person name="Anantharaman K."/>
            <person name="Brown C.T."/>
            <person name="Hug L.A."/>
            <person name="Sharon I."/>
            <person name="Castelle C.J."/>
            <person name="Probst A.J."/>
            <person name="Thomas B.C."/>
            <person name="Singh A."/>
            <person name="Wilkins M.J."/>
            <person name="Karaoz U."/>
            <person name="Brodie E.L."/>
            <person name="Williams K.H."/>
            <person name="Hubbard S.S."/>
            <person name="Banfield J.F."/>
        </authorList>
    </citation>
    <scope>NUCLEOTIDE SEQUENCE [LARGE SCALE GENOMIC DNA]</scope>
</reference>
<keyword evidence="1" id="KW-0812">Transmembrane</keyword>
<organism evidence="3 4">
    <name type="scientific">candidate division WWE3 bacterium RBG_19FT_COMBO_53_11</name>
    <dbReference type="NCBI Taxonomy" id="1802613"/>
    <lineage>
        <taxon>Bacteria</taxon>
        <taxon>Katanobacteria</taxon>
    </lineage>
</organism>
<name>A0A1F4UJ83_UNCKA</name>
<dbReference type="CDD" id="cd07731">
    <property type="entry name" value="ComA-like_MBL-fold"/>
    <property type="match status" value="1"/>
</dbReference>
<keyword evidence="1" id="KW-1133">Transmembrane helix</keyword>
<dbReference type="InterPro" id="IPR036866">
    <property type="entry name" value="RibonucZ/Hydroxyglut_hydro"/>
</dbReference>
<sequence>MVSLPGINRKTTEKLILGVLLGVFFLIFWTLEPRFSAYLSGGEGLLIRFYDVGQGDAILIEKGTTQILIDGGPNDRILSYLGRDLLPWDREIELLVLTHPHADHLTGLIPVIERYKIDRILYYPSVYDTAGYQKFQELVKKEGAEVLFGKEDAQISVGEFFFQILWPTANFHSVNPNNESVVMLLDYQEFETLLLGDAEKEVQSQLIIKDDVEVIKVGHHGSANGSYEPLLRTVSPNLAVVSVGARNQYGHPHQQTLDLFAKFGIPLLITDLNGTITVRSDGHNFWYDTER</sequence>
<dbReference type="PANTHER" id="PTHR30619:SF1">
    <property type="entry name" value="RECOMBINATION PROTEIN 2"/>
    <property type="match status" value="1"/>
</dbReference>
<accession>A0A1F4UJ83</accession>
<protein>
    <recommendedName>
        <fullName evidence="2">Metallo-beta-lactamase domain-containing protein</fullName>
    </recommendedName>
</protein>
<dbReference type="Proteomes" id="UP000176583">
    <property type="component" value="Unassembled WGS sequence"/>
</dbReference>